<dbReference type="FunFam" id="3.40.50.620:FF:000100">
    <property type="entry name" value="probable leucine--tRNA ligase, mitochondrial"/>
    <property type="match status" value="1"/>
</dbReference>
<dbReference type="CDD" id="cd00812">
    <property type="entry name" value="LeuRS_core"/>
    <property type="match status" value="1"/>
</dbReference>
<dbReference type="FunFam" id="1.10.730.10:FF:000011">
    <property type="entry name" value="Leucine--tRNA ligase chloroplastic/mitochondrial"/>
    <property type="match status" value="1"/>
</dbReference>
<dbReference type="CDD" id="cd07958">
    <property type="entry name" value="Anticodon_Ia_Leu_BEm"/>
    <property type="match status" value="1"/>
</dbReference>
<dbReference type="InterPro" id="IPR009008">
    <property type="entry name" value="Val/Leu/Ile-tRNA-synth_edit"/>
</dbReference>
<dbReference type="SUPFAM" id="SSF50677">
    <property type="entry name" value="ValRS/IleRS/LeuRS editing domain"/>
    <property type="match status" value="1"/>
</dbReference>
<dbReference type="Pfam" id="PF08264">
    <property type="entry name" value="Anticodon_1"/>
    <property type="match status" value="1"/>
</dbReference>
<reference evidence="14" key="1">
    <citation type="thesis" date="2020" institute="ProQuest LLC" country="789 East Eisenhower Parkway, Ann Arbor, MI, USA">
        <title>Comparative Genomics and Chromosome Evolution.</title>
        <authorList>
            <person name="Mudd A.B."/>
        </authorList>
    </citation>
    <scope>NUCLEOTIDE SEQUENCE</scope>
    <source>
        <strain evidence="14">HN-11 Male</strain>
        <tissue evidence="14">Kidney and liver</tissue>
    </source>
</reference>
<keyword evidence="8 11" id="KW-0030">Aminoacyl-tRNA synthetase</keyword>
<feature type="domain" description="Methionyl/Valyl/Leucyl/Isoleucyl-tRNA synthetase anticodon-binding" evidence="13">
    <location>
        <begin position="719"/>
        <end position="840"/>
    </location>
</feature>
<name>A0A8J6K006_ELECQ</name>
<protein>
    <recommendedName>
        <fullName evidence="3">leucine--tRNA ligase</fullName>
        <ecNumber evidence="3">6.1.1.4</ecNumber>
    </recommendedName>
    <alternativeName>
        <fullName evidence="9">Leucyl-tRNA synthetase</fullName>
    </alternativeName>
</protein>
<evidence type="ECO:0000256" key="8">
    <source>
        <dbReference type="ARBA" id="ARBA00023146"/>
    </source>
</evidence>
<evidence type="ECO:0000313" key="14">
    <source>
        <dbReference type="EMBL" id="KAG9475998.1"/>
    </source>
</evidence>
<dbReference type="EMBL" id="WNTK01000011">
    <property type="protein sequence ID" value="KAG9475998.1"/>
    <property type="molecule type" value="Genomic_DNA"/>
</dbReference>
<dbReference type="GO" id="GO:0006429">
    <property type="term" value="P:leucyl-tRNA aminoacylation"/>
    <property type="evidence" value="ECO:0007669"/>
    <property type="project" value="InterPro"/>
</dbReference>
<feature type="domain" description="Aminoacyl-tRNA synthetase class Ia" evidence="12">
    <location>
        <begin position="436"/>
        <end position="593"/>
    </location>
</feature>
<comment type="subcellular location">
    <subcellularLocation>
        <location evidence="1">Mitochondrion</location>
    </subcellularLocation>
</comment>
<evidence type="ECO:0000256" key="11">
    <source>
        <dbReference type="RuleBase" id="RU363035"/>
    </source>
</evidence>
<dbReference type="GO" id="GO:0005739">
    <property type="term" value="C:mitochondrion"/>
    <property type="evidence" value="ECO:0007669"/>
    <property type="project" value="UniProtKB-SubCell"/>
</dbReference>
<evidence type="ECO:0000256" key="3">
    <source>
        <dbReference type="ARBA" id="ARBA00013164"/>
    </source>
</evidence>
<organism evidence="14 15">
    <name type="scientific">Eleutherodactylus coqui</name>
    <name type="common">Puerto Rican coqui</name>
    <dbReference type="NCBI Taxonomy" id="57060"/>
    <lineage>
        <taxon>Eukaryota</taxon>
        <taxon>Metazoa</taxon>
        <taxon>Chordata</taxon>
        <taxon>Craniata</taxon>
        <taxon>Vertebrata</taxon>
        <taxon>Euteleostomi</taxon>
        <taxon>Amphibia</taxon>
        <taxon>Batrachia</taxon>
        <taxon>Anura</taxon>
        <taxon>Neobatrachia</taxon>
        <taxon>Hyloidea</taxon>
        <taxon>Eleutherodactylidae</taxon>
        <taxon>Eleutherodactylinae</taxon>
        <taxon>Eleutherodactylus</taxon>
        <taxon>Eleutherodactylus</taxon>
    </lineage>
</organism>
<gene>
    <name evidence="14" type="ORF">GDO78_002853</name>
</gene>
<dbReference type="InterPro" id="IPR014729">
    <property type="entry name" value="Rossmann-like_a/b/a_fold"/>
</dbReference>
<keyword evidence="6 11" id="KW-0067">ATP-binding</keyword>
<dbReference type="GO" id="GO:0005524">
    <property type="term" value="F:ATP binding"/>
    <property type="evidence" value="ECO:0007669"/>
    <property type="project" value="UniProtKB-KW"/>
</dbReference>
<dbReference type="EC" id="6.1.1.4" evidence="3"/>
<dbReference type="InterPro" id="IPR009080">
    <property type="entry name" value="tRNAsynth_Ia_anticodon-bd"/>
</dbReference>
<dbReference type="Pfam" id="PF00133">
    <property type="entry name" value="tRNA-synt_1"/>
    <property type="match status" value="3"/>
</dbReference>
<dbReference type="PROSITE" id="PS00178">
    <property type="entry name" value="AA_TRNA_LIGASE_I"/>
    <property type="match status" value="1"/>
</dbReference>
<evidence type="ECO:0000259" key="13">
    <source>
        <dbReference type="Pfam" id="PF08264"/>
    </source>
</evidence>
<evidence type="ECO:0000256" key="2">
    <source>
        <dbReference type="ARBA" id="ARBA00005594"/>
    </source>
</evidence>
<comment type="similarity">
    <text evidence="2 11">Belongs to the class-I aminoacyl-tRNA synthetase family.</text>
</comment>
<evidence type="ECO:0000256" key="7">
    <source>
        <dbReference type="ARBA" id="ARBA00022917"/>
    </source>
</evidence>
<keyword evidence="5 11" id="KW-0547">Nucleotide-binding</keyword>
<feature type="domain" description="Aminoacyl-tRNA synthetase class Ia" evidence="12">
    <location>
        <begin position="631"/>
        <end position="670"/>
    </location>
</feature>
<keyword evidence="7 11" id="KW-0648">Protein biosynthesis</keyword>
<dbReference type="Proteomes" id="UP000770717">
    <property type="component" value="Unassembled WGS sequence"/>
</dbReference>
<sequence>MGLEFCSSCLKGRLNALHKDWQRVLSHGIPRTIYSETGQWEKVYGLQTRRKVEKSWHHRIKDNFTTLDSDNSKPKYYVLSMFPYPSGKLHMGHVRVYTLSDTVARFQKMRGMQVINPMGWDAFGLPAENAAIERGLNPDSWTKSNIEHMRQQLERIGLSFSWDREIRTCAPEYYKWTQYLFVKMFEAGLVYQKESLVNWDPVDQTVLADEQVDENGCSWRSGAKVEQKYLKQWFLKTTVYAKAMREALVDLPEWYGVRSMQANWIGDCTGCFFDYMLKVDNVETGEKISAYAFNPEAIYGASHIAILPSHRLLHGDSKVKGALQEAFSAGQDCLTRVSAVNLFTKQELPLIISKKWEFEGYLDCKIGIPSLNLEDATLADTLGISYVRVTETLNDGTERMANSAKFTGLSRHDAFHAITKQAQDEGVGGHPTSSKLRDWLISRQRYWGTPIPIIHCSSCGAVPVPYDDLPVILPTVSTFTGKGSSPLSTASDWKNCRCPRCAGAAMRETDTMDTFVDSAWYYLRYTDPQNAGRPFDKSLADFWMPVDLYIGGKEHAVMHLYYARFFNHFCHSQGMLNHREPFNKLLVQGLIKGQTFRLASTGRYLERHEVDISGNEPVQAKTGEKLQVTWEKMSKSKHNGVDPEEMVEKYGISTTRLYLLFAAPPDQDILWNMKTDAIPGVQRWQSRVWAIVSTFIEGRNSSEKPNPQILQKDEIAEAQEIWQSRNRTVSEVTRYFTEDFIFNAAISQLMSLSNILSQSSAQVVQHSREFEDALASLIIMMSPMTPHLASELWKGMGHVTHKLCTQYDWSRDVLLQTWPTLDPEYFNQPDMVDVIVLINNKNCGSVCVPFTISRDAEKVQDIVMQSDLGRNHLQGRIIKKMILSPRSALVNFLVQE</sequence>
<dbReference type="OrthoDB" id="15954at2759"/>
<evidence type="ECO:0000256" key="9">
    <source>
        <dbReference type="ARBA" id="ARBA00030520"/>
    </source>
</evidence>
<evidence type="ECO:0000256" key="4">
    <source>
        <dbReference type="ARBA" id="ARBA00022598"/>
    </source>
</evidence>
<keyword evidence="4 11" id="KW-0436">Ligase</keyword>
<accession>A0A8J6K006</accession>
<comment type="catalytic activity">
    <reaction evidence="10">
        <text>tRNA(Leu) + L-leucine + ATP = L-leucyl-tRNA(Leu) + AMP + diphosphate</text>
        <dbReference type="Rhea" id="RHEA:11688"/>
        <dbReference type="Rhea" id="RHEA-COMP:9613"/>
        <dbReference type="Rhea" id="RHEA-COMP:9622"/>
        <dbReference type="ChEBI" id="CHEBI:30616"/>
        <dbReference type="ChEBI" id="CHEBI:33019"/>
        <dbReference type="ChEBI" id="CHEBI:57427"/>
        <dbReference type="ChEBI" id="CHEBI:78442"/>
        <dbReference type="ChEBI" id="CHEBI:78494"/>
        <dbReference type="ChEBI" id="CHEBI:456215"/>
        <dbReference type="EC" id="6.1.1.4"/>
    </reaction>
</comment>
<dbReference type="PRINTS" id="PR00985">
    <property type="entry name" value="TRNASYNTHLEU"/>
</dbReference>
<dbReference type="Gene3D" id="3.40.50.620">
    <property type="entry name" value="HUPs"/>
    <property type="match status" value="2"/>
</dbReference>
<evidence type="ECO:0000256" key="5">
    <source>
        <dbReference type="ARBA" id="ARBA00022741"/>
    </source>
</evidence>
<evidence type="ECO:0000256" key="6">
    <source>
        <dbReference type="ARBA" id="ARBA00022840"/>
    </source>
</evidence>
<dbReference type="FunFam" id="3.40.50.620:FF:000612">
    <property type="entry name" value="Leucyl-tRNA synthetase 2, mitochondrial"/>
    <property type="match status" value="1"/>
</dbReference>
<dbReference type="AlphaFoldDB" id="A0A8J6K006"/>
<keyword evidence="15" id="KW-1185">Reference proteome</keyword>
<proteinExistence type="inferred from homology"/>
<evidence type="ECO:0000313" key="15">
    <source>
        <dbReference type="Proteomes" id="UP000770717"/>
    </source>
</evidence>
<dbReference type="Gene3D" id="1.10.730.10">
    <property type="entry name" value="Isoleucyl-tRNA Synthetase, Domain 1"/>
    <property type="match status" value="1"/>
</dbReference>
<dbReference type="GO" id="GO:0002161">
    <property type="term" value="F:aminoacyl-tRNA deacylase activity"/>
    <property type="evidence" value="ECO:0007669"/>
    <property type="project" value="InterPro"/>
</dbReference>
<dbReference type="GO" id="GO:0032543">
    <property type="term" value="P:mitochondrial translation"/>
    <property type="evidence" value="ECO:0007669"/>
    <property type="project" value="TreeGrafter"/>
</dbReference>
<dbReference type="PANTHER" id="PTHR43740:SF2">
    <property type="entry name" value="LEUCINE--TRNA LIGASE, MITOCHONDRIAL"/>
    <property type="match status" value="1"/>
</dbReference>
<dbReference type="InterPro" id="IPR001412">
    <property type="entry name" value="aa-tRNA-synth_I_CS"/>
</dbReference>
<evidence type="ECO:0000256" key="1">
    <source>
        <dbReference type="ARBA" id="ARBA00004173"/>
    </source>
</evidence>
<comment type="caution">
    <text evidence="14">The sequence shown here is derived from an EMBL/GenBank/DDBJ whole genome shotgun (WGS) entry which is preliminary data.</text>
</comment>
<dbReference type="InterPro" id="IPR002300">
    <property type="entry name" value="aa-tRNA-synth_Ia"/>
</dbReference>
<dbReference type="SUPFAM" id="SSF47323">
    <property type="entry name" value="Anticodon-binding domain of a subclass of class I aminoacyl-tRNA synthetases"/>
    <property type="match status" value="1"/>
</dbReference>
<dbReference type="NCBIfam" id="TIGR00396">
    <property type="entry name" value="leuS_bact"/>
    <property type="match status" value="1"/>
</dbReference>
<dbReference type="GO" id="GO:0004823">
    <property type="term" value="F:leucine-tRNA ligase activity"/>
    <property type="evidence" value="ECO:0007669"/>
    <property type="project" value="UniProtKB-EC"/>
</dbReference>
<dbReference type="InterPro" id="IPR013155">
    <property type="entry name" value="M/V/L/I-tRNA-synth_anticd-bd"/>
</dbReference>
<dbReference type="PANTHER" id="PTHR43740">
    <property type="entry name" value="LEUCYL-TRNA SYNTHETASE"/>
    <property type="match status" value="1"/>
</dbReference>
<feature type="domain" description="Aminoacyl-tRNA synthetase class Ia" evidence="12">
    <location>
        <begin position="62"/>
        <end position="249"/>
    </location>
</feature>
<dbReference type="InterPro" id="IPR002302">
    <property type="entry name" value="Leu-tRNA-ligase"/>
</dbReference>
<evidence type="ECO:0000256" key="10">
    <source>
        <dbReference type="ARBA" id="ARBA00047469"/>
    </source>
</evidence>
<dbReference type="SUPFAM" id="SSF52374">
    <property type="entry name" value="Nucleotidylyl transferase"/>
    <property type="match status" value="1"/>
</dbReference>
<evidence type="ECO:0000259" key="12">
    <source>
        <dbReference type="Pfam" id="PF00133"/>
    </source>
</evidence>